<evidence type="ECO:0000313" key="5">
    <source>
        <dbReference type="EMBL" id="TDQ50954.1"/>
    </source>
</evidence>
<dbReference type="PANTHER" id="PTHR43767">
    <property type="entry name" value="LONG-CHAIN-FATTY-ACID--COA LIGASE"/>
    <property type="match status" value="1"/>
</dbReference>
<accession>A0A4R6V437</accession>
<dbReference type="PROSITE" id="PS00455">
    <property type="entry name" value="AMP_BINDING"/>
    <property type="match status" value="1"/>
</dbReference>
<feature type="domain" description="AMP-dependent synthetase/ligase" evidence="3">
    <location>
        <begin position="8"/>
        <end position="367"/>
    </location>
</feature>
<dbReference type="InterPro" id="IPR042099">
    <property type="entry name" value="ANL_N_sf"/>
</dbReference>
<proteinExistence type="inferred from homology"/>
<dbReference type="FunFam" id="3.30.300.30:FF:000008">
    <property type="entry name" value="2,3-dihydroxybenzoate-AMP ligase"/>
    <property type="match status" value="1"/>
</dbReference>
<evidence type="ECO:0000256" key="1">
    <source>
        <dbReference type="ARBA" id="ARBA00006432"/>
    </source>
</evidence>
<dbReference type="Gene3D" id="3.30.300.30">
    <property type="match status" value="1"/>
</dbReference>
<dbReference type="PANTHER" id="PTHR43767:SF7">
    <property type="entry name" value="MEDIUM_LONG-CHAIN-FATTY-ACID--COA LIGASE FADD8"/>
    <property type="match status" value="1"/>
</dbReference>
<dbReference type="InterPro" id="IPR025110">
    <property type="entry name" value="AMP-bd_C"/>
</dbReference>
<dbReference type="RefSeq" id="WP_166660056.1">
    <property type="nucleotide sequence ID" value="NZ_BAABHR010000003.1"/>
</dbReference>
<evidence type="ECO:0000259" key="4">
    <source>
        <dbReference type="Pfam" id="PF13193"/>
    </source>
</evidence>
<dbReference type="SUPFAM" id="SSF56801">
    <property type="entry name" value="Acetyl-CoA synthetase-like"/>
    <property type="match status" value="1"/>
</dbReference>
<comment type="caution">
    <text evidence="5">The sequence shown here is derived from an EMBL/GenBank/DDBJ whole genome shotgun (WGS) entry which is preliminary data.</text>
</comment>
<dbReference type="Pfam" id="PF13193">
    <property type="entry name" value="AMP-binding_C"/>
    <property type="match status" value="1"/>
</dbReference>
<name>A0A4R6V437_9PSEU</name>
<comment type="similarity">
    <text evidence="1">Belongs to the ATP-dependent AMP-binding enzyme family.</text>
</comment>
<keyword evidence="6" id="KW-1185">Reference proteome</keyword>
<organism evidence="5 6">
    <name type="scientific">Actinomycetospora succinea</name>
    <dbReference type="NCBI Taxonomy" id="663603"/>
    <lineage>
        <taxon>Bacteria</taxon>
        <taxon>Bacillati</taxon>
        <taxon>Actinomycetota</taxon>
        <taxon>Actinomycetes</taxon>
        <taxon>Pseudonocardiales</taxon>
        <taxon>Pseudonocardiaceae</taxon>
        <taxon>Actinomycetospora</taxon>
    </lineage>
</organism>
<dbReference type="EMBL" id="SNYO01000009">
    <property type="protein sequence ID" value="TDQ50954.1"/>
    <property type="molecule type" value="Genomic_DNA"/>
</dbReference>
<dbReference type="InterPro" id="IPR020845">
    <property type="entry name" value="AMP-binding_CS"/>
</dbReference>
<evidence type="ECO:0000259" key="3">
    <source>
        <dbReference type="Pfam" id="PF00501"/>
    </source>
</evidence>
<keyword evidence="2" id="KW-0436">Ligase</keyword>
<dbReference type="InterPro" id="IPR000873">
    <property type="entry name" value="AMP-dep_synth/lig_dom"/>
</dbReference>
<dbReference type="Proteomes" id="UP000295705">
    <property type="component" value="Unassembled WGS sequence"/>
</dbReference>
<reference evidence="5 6" key="1">
    <citation type="submission" date="2019-03" db="EMBL/GenBank/DDBJ databases">
        <title>Genomic Encyclopedia of Type Strains, Phase IV (KMG-IV): sequencing the most valuable type-strain genomes for metagenomic binning, comparative biology and taxonomic classification.</title>
        <authorList>
            <person name="Goeker M."/>
        </authorList>
    </citation>
    <scope>NUCLEOTIDE SEQUENCE [LARGE SCALE GENOMIC DNA]</scope>
    <source>
        <strain evidence="5 6">DSM 45775</strain>
    </source>
</reference>
<protein>
    <submittedName>
        <fullName evidence="5">Fatty-acyl-CoA synthase/long-chain acyl-CoA synthetase</fullName>
    </submittedName>
</protein>
<dbReference type="Gene3D" id="3.40.50.12780">
    <property type="entry name" value="N-terminal domain of ligase-like"/>
    <property type="match status" value="1"/>
</dbReference>
<feature type="domain" description="AMP-binding enzyme C-terminal" evidence="4">
    <location>
        <begin position="417"/>
        <end position="493"/>
    </location>
</feature>
<dbReference type="AlphaFoldDB" id="A0A4R6V437"/>
<dbReference type="GO" id="GO:0016877">
    <property type="term" value="F:ligase activity, forming carbon-sulfur bonds"/>
    <property type="evidence" value="ECO:0007669"/>
    <property type="project" value="UniProtKB-ARBA"/>
</dbReference>
<dbReference type="InterPro" id="IPR045851">
    <property type="entry name" value="AMP-bd_C_sf"/>
</dbReference>
<dbReference type="Pfam" id="PF00501">
    <property type="entry name" value="AMP-binding"/>
    <property type="match status" value="1"/>
</dbReference>
<evidence type="ECO:0000313" key="6">
    <source>
        <dbReference type="Proteomes" id="UP000295705"/>
    </source>
</evidence>
<gene>
    <name evidence="5" type="ORF">EV188_109163</name>
</gene>
<sequence length="505" mass="54642">MLVGDIVRHHARSRPGSVALVVEGREYTYGALQDLVERTAGALAARGIGHGDRVAVLAKNGLEYVALYFANAALGAILVPLNFWHRGPEHAYTIGDADPALWFVEAGYDEVAREAREAHPDLPVLRIPGPEGDRTDWDAFLAAAVEPPPAVVADDDIHMILYTSGTTGRPKGAMLSHRRTVDDAFAMATVLRADDRDVFMNYFPPFHVGNWDHMKPFLLVGGTVILLREFDPGVVLELLPQHRVSVVLGVPTMLHALITHERFAATDTSSIRLLYYGAYDPSGIMDRTADALGARGGKVAFAHTYGLTEGGPFVTWCPPGDVFARWGSIGRPMPGVDVALLDDDGGEVAPGTPGEICVRGPRMSGYWRNEEATKAALAGGWLHTGDVAVADPDGFLTIVDRKKDMIRSGGQNVWSKEVEDCLAQHPGVADAAVIGVPDPVYEEQVVAVVVPTAEATPALAEELATFVRTRMAGYNTPRQVHFVAEFPRTAVGKIQKHVLRERFGQ</sequence>
<dbReference type="InterPro" id="IPR050237">
    <property type="entry name" value="ATP-dep_AMP-bd_enzyme"/>
</dbReference>
<evidence type="ECO:0000256" key="2">
    <source>
        <dbReference type="ARBA" id="ARBA00022598"/>
    </source>
</evidence>